<dbReference type="CDD" id="cd07377">
    <property type="entry name" value="WHTH_GntR"/>
    <property type="match status" value="1"/>
</dbReference>
<accession>A0AA35G7U5</accession>
<reference evidence="5" key="1">
    <citation type="submission" date="2022-03" db="EMBL/GenBank/DDBJ databases">
        <title>Complete genome sequence of Caldinitratiruptor microaerophilus.</title>
        <authorList>
            <person name="Mukaiyama R."/>
            <person name="Nishiyama T."/>
            <person name="Ueda K."/>
        </authorList>
    </citation>
    <scope>NUCLEOTIDE SEQUENCE</scope>
    <source>
        <strain evidence="5">JCM 16183</strain>
    </source>
</reference>
<evidence type="ECO:0000313" key="5">
    <source>
        <dbReference type="EMBL" id="BDG59703.1"/>
    </source>
</evidence>
<dbReference type="KEGG" id="cmic:caldi_07930"/>
<dbReference type="InterPro" id="IPR036390">
    <property type="entry name" value="WH_DNA-bd_sf"/>
</dbReference>
<name>A0AA35G7U5_9FIRM</name>
<dbReference type="SMART" id="SM00345">
    <property type="entry name" value="HTH_GNTR"/>
    <property type="match status" value="1"/>
</dbReference>
<dbReference type="AlphaFoldDB" id="A0AA35G7U5"/>
<dbReference type="InterPro" id="IPR036388">
    <property type="entry name" value="WH-like_DNA-bd_sf"/>
</dbReference>
<sequence length="248" mass="27842">MTRFERITSQRIYQQIVDQISRMIREGVLRPGDRLPPERQLAEAFGVSRAAVREALSALSMTGLLEVRPGEGTFIRSATPEVLIGPLATLLTMERDEAVGRELLEIRMALEADSAFLAAQRWEPEDLVAIETALQAMEDEHRSGQLGAAADWQFHYAIAGASGNGLLLQIMRTLSESMRESLEAYRRRLLRIPSMGERLLAEHRGILEAIRDRDAPLARERMRAHIEGVERTLYHQASETTGTGDPER</sequence>
<dbReference type="Proteomes" id="UP001163687">
    <property type="component" value="Chromosome"/>
</dbReference>
<dbReference type="SMART" id="SM00895">
    <property type="entry name" value="FCD"/>
    <property type="match status" value="1"/>
</dbReference>
<dbReference type="GO" id="GO:0003700">
    <property type="term" value="F:DNA-binding transcription factor activity"/>
    <property type="evidence" value="ECO:0007669"/>
    <property type="project" value="InterPro"/>
</dbReference>
<keyword evidence="3" id="KW-0804">Transcription</keyword>
<dbReference type="PRINTS" id="PR00035">
    <property type="entry name" value="HTHGNTR"/>
</dbReference>
<keyword evidence="2" id="KW-0238">DNA-binding</keyword>
<dbReference type="RefSeq" id="WP_264843809.1">
    <property type="nucleotide sequence ID" value="NZ_AP025628.1"/>
</dbReference>
<dbReference type="SUPFAM" id="SSF46785">
    <property type="entry name" value="Winged helix' DNA-binding domain"/>
    <property type="match status" value="1"/>
</dbReference>
<evidence type="ECO:0000256" key="3">
    <source>
        <dbReference type="ARBA" id="ARBA00023163"/>
    </source>
</evidence>
<dbReference type="PANTHER" id="PTHR43537:SF5">
    <property type="entry name" value="UXU OPERON TRANSCRIPTIONAL REGULATOR"/>
    <property type="match status" value="1"/>
</dbReference>
<keyword evidence="6" id="KW-1185">Reference proteome</keyword>
<dbReference type="InterPro" id="IPR000524">
    <property type="entry name" value="Tscrpt_reg_HTH_GntR"/>
</dbReference>
<dbReference type="InterPro" id="IPR011711">
    <property type="entry name" value="GntR_C"/>
</dbReference>
<evidence type="ECO:0000256" key="2">
    <source>
        <dbReference type="ARBA" id="ARBA00023125"/>
    </source>
</evidence>
<keyword evidence="1" id="KW-0805">Transcription regulation</keyword>
<dbReference type="PROSITE" id="PS50949">
    <property type="entry name" value="HTH_GNTR"/>
    <property type="match status" value="1"/>
</dbReference>
<dbReference type="SUPFAM" id="SSF48008">
    <property type="entry name" value="GntR ligand-binding domain-like"/>
    <property type="match status" value="1"/>
</dbReference>
<evidence type="ECO:0000259" key="4">
    <source>
        <dbReference type="PROSITE" id="PS50949"/>
    </source>
</evidence>
<evidence type="ECO:0000313" key="6">
    <source>
        <dbReference type="Proteomes" id="UP001163687"/>
    </source>
</evidence>
<dbReference type="Pfam" id="PF00392">
    <property type="entry name" value="GntR"/>
    <property type="match status" value="1"/>
</dbReference>
<gene>
    <name evidence="5" type="ORF">caldi_07930</name>
</gene>
<dbReference type="InterPro" id="IPR008920">
    <property type="entry name" value="TF_FadR/GntR_C"/>
</dbReference>
<dbReference type="Pfam" id="PF07729">
    <property type="entry name" value="FCD"/>
    <property type="match status" value="1"/>
</dbReference>
<protein>
    <submittedName>
        <fullName evidence="5">GntR family transcriptional regulator</fullName>
    </submittedName>
</protein>
<proteinExistence type="predicted"/>
<dbReference type="PANTHER" id="PTHR43537">
    <property type="entry name" value="TRANSCRIPTIONAL REGULATOR, GNTR FAMILY"/>
    <property type="match status" value="1"/>
</dbReference>
<dbReference type="GO" id="GO:0003677">
    <property type="term" value="F:DNA binding"/>
    <property type="evidence" value="ECO:0007669"/>
    <property type="project" value="UniProtKB-KW"/>
</dbReference>
<feature type="domain" description="HTH gntR-type" evidence="4">
    <location>
        <begin position="10"/>
        <end position="78"/>
    </location>
</feature>
<organism evidence="5 6">
    <name type="scientific">Caldinitratiruptor microaerophilus</name>
    <dbReference type="NCBI Taxonomy" id="671077"/>
    <lineage>
        <taxon>Bacteria</taxon>
        <taxon>Bacillati</taxon>
        <taxon>Bacillota</taxon>
        <taxon>Clostridia</taxon>
        <taxon>Eubacteriales</taxon>
        <taxon>Symbiobacteriaceae</taxon>
        <taxon>Caldinitratiruptor</taxon>
    </lineage>
</organism>
<dbReference type="EMBL" id="AP025628">
    <property type="protein sequence ID" value="BDG59703.1"/>
    <property type="molecule type" value="Genomic_DNA"/>
</dbReference>
<dbReference type="Gene3D" id="1.10.10.10">
    <property type="entry name" value="Winged helix-like DNA-binding domain superfamily/Winged helix DNA-binding domain"/>
    <property type="match status" value="1"/>
</dbReference>
<dbReference type="Gene3D" id="1.20.120.530">
    <property type="entry name" value="GntR ligand-binding domain-like"/>
    <property type="match status" value="1"/>
</dbReference>
<evidence type="ECO:0000256" key="1">
    <source>
        <dbReference type="ARBA" id="ARBA00023015"/>
    </source>
</evidence>